<sequence length="127" mass="14639">MLNRLRCFRHMFANYCTILRSPTISESLLPYSKSAKALISDFPPQPIAHKNGTIPCPDRFGYHLGCAMLVSLAVLGNLSRPYRDIFWSTALLRKSRYSRTSLNHHIRTMRSNQKRRHLCKVYIACGI</sequence>
<reference evidence="2" key="1">
    <citation type="journal article" date="2017" name="Genome Biol.">
        <title>Comparative genomics reveals high biological diversity and specific adaptations in the industrially and medically important fungal genus Aspergillus.</title>
        <authorList>
            <person name="de Vries R.P."/>
            <person name="Riley R."/>
            <person name="Wiebenga A."/>
            <person name="Aguilar-Osorio G."/>
            <person name="Amillis S."/>
            <person name="Uchima C.A."/>
            <person name="Anderluh G."/>
            <person name="Asadollahi M."/>
            <person name="Askin M."/>
            <person name="Barry K."/>
            <person name="Battaglia E."/>
            <person name="Bayram O."/>
            <person name="Benocci T."/>
            <person name="Braus-Stromeyer S.A."/>
            <person name="Caldana C."/>
            <person name="Canovas D."/>
            <person name="Cerqueira G.C."/>
            <person name="Chen F."/>
            <person name="Chen W."/>
            <person name="Choi C."/>
            <person name="Clum A."/>
            <person name="Dos Santos R.A."/>
            <person name="Damasio A.R."/>
            <person name="Diallinas G."/>
            <person name="Emri T."/>
            <person name="Fekete E."/>
            <person name="Flipphi M."/>
            <person name="Freyberg S."/>
            <person name="Gallo A."/>
            <person name="Gournas C."/>
            <person name="Habgood R."/>
            <person name="Hainaut M."/>
            <person name="Harispe M.L."/>
            <person name="Henrissat B."/>
            <person name="Hilden K.S."/>
            <person name="Hope R."/>
            <person name="Hossain A."/>
            <person name="Karabika E."/>
            <person name="Karaffa L."/>
            <person name="Karanyi Z."/>
            <person name="Krasevec N."/>
            <person name="Kuo A."/>
            <person name="Kusch H."/>
            <person name="LaButti K."/>
            <person name="Lagendijk E.L."/>
            <person name="Lapidus A."/>
            <person name="Levasseur A."/>
            <person name="Lindquist E."/>
            <person name="Lipzen A."/>
            <person name="Logrieco A.F."/>
            <person name="MacCabe A."/>
            <person name="Maekelae M.R."/>
            <person name="Malavazi I."/>
            <person name="Melin P."/>
            <person name="Meyer V."/>
            <person name="Mielnichuk N."/>
            <person name="Miskei M."/>
            <person name="Molnar A.P."/>
            <person name="Mule G."/>
            <person name="Ngan C.Y."/>
            <person name="Orejas M."/>
            <person name="Orosz E."/>
            <person name="Ouedraogo J.P."/>
            <person name="Overkamp K.M."/>
            <person name="Park H.-S."/>
            <person name="Perrone G."/>
            <person name="Piumi F."/>
            <person name="Punt P.J."/>
            <person name="Ram A.F."/>
            <person name="Ramon A."/>
            <person name="Rauscher S."/>
            <person name="Record E."/>
            <person name="Riano-Pachon D.M."/>
            <person name="Robert V."/>
            <person name="Roehrig J."/>
            <person name="Ruller R."/>
            <person name="Salamov A."/>
            <person name="Salih N.S."/>
            <person name="Samson R.A."/>
            <person name="Sandor E."/>
            <person name="Sanguinetti M."/>
            <person name="Schuetze T."/>
            <person name="Sepcic K."/>
            <person name="Shelest E."/>
            <person name="Sherlock G."/>
            <person name="Sophianopoulou V."/>
            <person name="Squina F.M."/>
            <person name="Sun H."/>
            <person name="Susca A."/>
            <person name="Todd R.B."/>
            <person name="Tsang A."/>
            <person name="Unkles S.E."/>
            <person name="van de Wiele N."/>
            <person name="van Rossen-Uffink D."/>
            <person name="Oliveira J.V."/>
            <person name="Vesth T.C."/>
            <person name="Visser J."/>
            <person name="Yu J.-H."/>
            <person name="Zhou M."/>
            <person name="Andersen M.R."/>
            <person name="Archer D.B."/>
            <person name="Baker S.E."/>
            <person name="Benoit I."/>
            <person name="Brakhage A.A."/>
            <person name="Braus G.H."/>
            <person name="Fischer R."/>
            <person name="Frisvad J.C."/>
            <person name="Goldman G.H."/>
            <person name="Houbraken J."/>
            <person name="Oakley B."/>
            <person name="Pocsi I."/>
            <person name="Scazzocchio C."/>
            <person name="Seiboth B."/>
            <person name="vanKuyk P.A."/>
            <person name="Wortman J."/>
            <person name="Dyer P.S."/>
            <person name="Grigoriev I.V."/>
        </authorList>
    </citation>
    <scope>NUCLEOTIDE SEQUENCE [LARGE SCALE GENOMIC DNA]</scope>
    <source>
        <strain evidence="2">CBS 516.65</strain>
    </source>
</reference>
<dbReference type="EMBL" id="KV878907">
    <property type="protein sequence ID" value="OJJ81049.1"/>
    <property type="molecule type" value="Genomic_DNA"/>
</dbReference>
<dbReference type="VEuPathDB" id="FungiDB:ASPGLDRAFT_763984"/>
<accession>A0A1L9VAZ4</accession>
<evidence type="ECO:0000313" key="2">
    <source>
        <dbReference type="Proteomes" id="UP000184300"/>
    </source>
</evidence>
<protein>
    <submittedName>
        <fullName evidence="1">Uncharacterized protein</fullName>
    </submittedName>
</protein>
<dbReference type="AlphaFoldDB" id="A0A1L9VAZ4"/>
<organism evidence="1 2">
    <name type="scientific">Aspergillus glaucus CBS 516.65</name>
    <dbReference type="NCBI Taxonomy" id="1160497"/>
    <lineage>
        <taxon>Eukaryota</taxon>
        <taxon>Fungi</taxon>
        <taxon>Dikarya</taxon>
        <taxon>Ascomycota</taxon>
        <taxon>Pezizomycotina</taxon>
        <taxon>Eurotiomycetes</taxon>
        <taxon>Eurotiomycetidae</taxon>
        <taxon>Eurotiales</taxon>
        <taxon>Aspergillaceae</taxon>
        <taxon>Aspergillus</taxon>
        <taxon>Aspergillus subgen. Aspergillus</taxon>
    </lineage>
</organism>
<keyword evidence="2" id="KW-1185">Reference proteome</keyword>
<dbReference type="RefSeq" id="XP_022397747.1">
    <property type="nucleotide sequence ID" value="XM_022549851.1"/>
</dbReference>
<gene>
    <name evidence="1" type="ORF">ASPGLDRAFT_763984</name>
</gene>
<proteinExistence type="predicted"/>
<dbReference type="Proteomes" id="UP000184300">
    <property type="component" value="Unassembled WGS sequence"/>
</dbReference>
<dbReference type="GeneID" id="34466111"/>
<evidence type="ECO:0000313" key="1">
    <source>
        <dbReference type="EMBL" id="OJJ81049.1"/>
    </source>
</evidence>
<name>A0A1L9VAZ4_ASPGL</name>